<feature type="transmembrane region" description="Helical" evidence="5">
    <location>
        <begin position="58"/>
        <end position="80"/>
    </location>
</feature>
<feature type="transmembrane region" description="Helical" evidence="5">
    <location>
        <begin position="259"/>
        <end position="281"/>
    </location>
</feature>
<keyword evidence="4 5" id="KW-0472">Membrane</keyword>
<keyword evidence="2 5" id="KW-0812">Transmembrane</keyword>
<evidence type="ECO:0000313" key="8">
    <source>
        <dbReference type="Proteomes" id="UP001055247"/>
    </source>
</evidence>
<dbReference type="InterPro" id="IPR011547">
    <property type="entry name" value="SLC26A/SulP_dom"/>
</dbReference>
<dbReference type="PANTHER" id="PTHR11814">
    <property type="entry name" value="SULFATE TRANSPORTER"/>
    <property type="match status" value="1"/>
</dbReference>
<feature type="transmembrane region" description="Helical" evidence="5">
    <location>
        <begin position="208"/>
        <end position="227"/>
    </location>
</feature>
<accession>A0AAV4ZGH1</accession>
<feature type="transmembrane region" description="Helical" evidence="5">
    <location>
        <begin position="182"/>
        <end position="201"/>
    </location>
</feature>
<reference evidence="7" key="2">
    <citation type="submission" date="2021-08" db="EMBL/GenBank/DDBJ databases">
        <authorList>
            <person name="Tani A."/>
            <person name="Ola A."/>
            <person name="Ogura Y."/>
            <person name="Katsura K."/>
            <person name="Hayashi T."/>
        </authorList>
    </citation>
    <scope>NUCLEOTIDE SEQUENCE</scope>
    <source>
        <strain evidence="7">DSM 16372</strain>
    </source>
</reference>
<feature type="transmembrane region" description="Helical" evidence="5">
    <location>
        <begin position="390"/>
        <end position="418"/>
    </location>
</feature>
<comment type="caution">
    <text evidence="7">The sequence shown here is derived from an EMBL/GenBank/DDBJ whole genome shotgun (WGS) entry which is preliminary data.</text>
</comment>
<evidence type="ECO:0000256" key="3">
    <source>
        <dbReference type="ARBA" id="ARBA00022989"/>
    </source>
</evidence>
<evidence type="ECO:0000259" key="6">
    <source>
        <dbReference type="Pfam" id="PF00916"/>
    </source>
</evidence>
<feature type="transmembrane region" description="Helical" evidence="5">
    <location>
        <begin position="29"/>
        <end position="51"/>
    </location>
</feature>
<dbReference type="AlphaFoldDB" id="A0AAV4ZGH1"/>
<proteinExistence type="predicted"/>
<organism evidence="7 8">
    <name type="scientific">Methylobacterium hispanicum</name>
    <dbReference type="NCBI Taxonomy" id="270350"/>
    <lineage>
        <taxon>Bacteria</taxon>
        <taxon>Pseudomonadati</taxon>
        <taxon>Pseudomonadota</taxon>
        <taxon>Alphaproteobacteria</taxon>
        <taxon>Hyphomicrobiales</taxon>
        <taxon>Methylobacteriaceae</taxon>
        <taxon>Methylobacterium</taxon>
    </lineage>
</organism>
<feature type="transmembrane region" description="Helical" evidence="5">
    <location>
        <begin position="130"/>
        <end position="151"/>
    </location>
</feature>
<evidence type="ECO:0000256" key="1">
    <source>
        <dbReference type="ARBA" id="ARBA00004141"/>
    </source>
</evidence>
<keyword evidence="3 5" id="KW-1133">Transmembrane helix</keyword>
<dbReference type="RefSeq" id="WP_066920846.1">
    <property type="nucleotide sequence ID" value="NZ_BPQO01000003.1"/>
</dbReference>
<gene>
    <name evidence="7" type="ORF">BHAOGJBA_0814</name>
</gene>
<dbReference type="Proteomes" id="UP001055247">
    <property type="component" value="Unassembled WGS sequence"/>
</dbReference>
<evidence type="ECO:0000256" key="5">
    <source>
        <dbReference type="SAM" id="Phobius"/>
    </source>
</evidence>
<dbReference type="Pfam" id="PF00916">
    <property type="entry name" value="Sulfate_transp"/>
    <property type="match status" value="1"/>
</dbReference>
<name>A0AAV4ZGH1_9HYPH</name>
<dbReference type="GO" id="GO:0016020">
    <property type="term" value="C:membrane"/>
    <property type="evidence" value="ECO:0007669"/>
    <property type="project" value="UniProtKB-SubCell"/>
</dbReference>
<keyword evidence="8" id="KW-1185">Reference proteome</keyword>
<comment type="subcellular location">
    <subcellularLocation>
        <location evidence="1">Membrane</location>
        <topology evidence="1">Multi-pass membrane protein</topology>
    </subcellularLocation>
</comment>
<feature type="transmembrane region" description="Helical" evidence="5">
    <location>
        <begin position="340"/>
        <end position="370"/>
    </location>
</feature>
<feature type="transmembrane region" description="Helical" evidence="5">
    <location>
        <begin position="301"/>
        <end position="319"/>
    </location>
</feature>
<sequence length="524" mass="53963">MQALSRSVSRFLPAGARANLARGNLASDLPASVVVFLVALPLCMGIAIASGVPPERGLITGIVGGIVVGLIAGSPLQVSGPAAGLAVIVFEFVRQHGLDVLGPVLVLAGAFQLLFGALRVGGWFRAISPAVVHGMLAGIGVLIVLAQIHVLTDAMPQASGLDNLVAIPAAFFNFVSGEGNRFGAVAVGLATIVAMIGWERLRPASLRVLPGALVGVLAGTLVATLGAMDVKRVEVPDAILASIALPTAELWGRLAEPTLIVMALTIAVIASAESLLSAAAVDRMHDGPRTQYNRELGAQGVGNVICGFLGGLPMTGVIVRSSANVQSGAKTRASTVLHGTWILAFLLLLPFVLKLVPTAALAGILVVTGWRLASPAHALHLHERYGLVTAGIWLATLLTVVLVDLLSGVLTGLALSLVQAIPALRKGPLKIEHAAAAERAGVPELRLSGAATFLQLPRLTEALEKTPVGGEVRLSTHRLAHIDHTCLEMIEDWANRRAADGTRVAVVGGSGTPHRKLAEAVAAA</sequence>
<dbReference type="EMBL" id="BPQO01000003">
    <property type="protein sequence ID" value="GJD87312.1"/>
    <property type="molecule type" value="Genomic_DNA"/>
</dbReference>
<evidence type="ECO:0000313" key="7">
    <source>
        <dbReference type="EMBL" id="GJD87312.1"/>
    </source>
</evidence>
<feature type="domain" description="SLC26A/SulP transporter" evidence="6">
    <location>
        <begin position="25"/>
        <end position="388"/>
    </location>
</feature>
<dbReference type="GO" id="GO:0055085">
    <property type="term" value="P:transmembrane transport"/>
    <property type="evidence" value="ECO:0007669"/>
    <property type="project" value="InterPro"/>
</dbReference>
<protein>
    <recommendedName>
        <fullName evidence="6">SLC26A/SulP transporter domain-containing protein</fullName>
    </recommendedName>
</protein>
<reference evidence="7" key="1">
    <citation type="journal article" date="2016" name="Front. Microbiol.">
        <title>Genome Sequence of the Piezophilic, Mesophilic Sulfate-Reducing Bacterium Desulfovibrio indicus J2T.</title>
        <authorList>
            <person name="Cao J."/>
            <person name="Maignien L."/>
            <person name="Shao Z."/>
            <person name="Alain K."/>
            <person name="Jebbar M."/>
        </authorList>
    </citation>
    <scope>NUCLEOTIDE SEQUENCE</scope>
    <source>
        <strain evidence="7">DSM 16372</strain>
    </source>
</reference>
<evidence type="ECO:0000256" key="2">
    <source>
        <dbReference type="ARBA" id="ARBA00022692"/>
    </source>
</evidence>
<evidence type="ECO:0000256" key="4">
    <source>
        <dbReference type="ARBA" id="ARBA00023136"/>
    </source>
</evidence>
<feature type="transmembrane region" description="Helical" evidence="5">
    <location>
        <begin position="100"/>
        <end position="118"/>
    </location>
</feature>
<dbReference type="InterPro" id="IPR001902">
    <property type="entry name" value="SLC26A/SulP_fam"/>
</dbReference>